<dbReference type="SUPFAM" id="SSF56059">
    <property type="entry name" value="Glutathione synthetase ATP-binding domain-like"/>
    <property type="match status" value="1"/>
</dbReference>
<dbReference type="GO" id="GO:0016874">
    <property type="term" value="F:ligase activity"/>
    <property type="evidence" value="ECO:0007669"/>
    <property type="project" value="UniProtKB-KW"/>
</dbReference>
<dbReference type="EMBL" id="CP049742">
    <property type="protein sequence ID" value="QPC45964.1"/>
    <property type="molecule type" value="Genomic_DNA"/>
</dbReference>
<sequence>MLFLDRTILSPILEKSINQMDIPVYTPTSAPIYPVKLLTNSESCLKVIEDLYPTHPHIQVSHVVKDKAAFRRALSTLLPTFFYRLSTLEELTTMSVTSLPFPLVLKPNKGYSSVGVKIVQTADDWKDTLNELKDIQQLNNAEQLYDSSVLQLDQIIVEEWIDGPEFAIDCYFDSNGNPVILSILQHFFSNSKDTSDRLYVTSNKIIEENLEELKNFLYKLYPLFPALDFPFHIEVRKTKDGFIPIEINPLRFAGAGTTDIAYYAYGINTSSAYFQDQIPDWNKLIQLPSTIIYGFVVAELPVEFPLNKKDTFQHELFQQQFSNLLEYREITATTDRTLAIIFFKTLDEAELQSILTLDILAFFK</sequence>
<accession>A0A7S8HEK9</accession>
<evidence type="ECO:0000256" key="1">
    <source>
        <dbReference type="ARBA" id="ARBA00022598"/>
    </source>
</evidence>
<keyword evidence="2 4" id="KW-0547">Nucleotide-binding</keyword>
<dbReference type="KEGG" id="mcui:G8O30_02815"/>
<name>A0A7S8HEK9_9BACI</name>
<dbReference type="InterPro" id="IPR052032">
    <property type="entry name" value="ATP-dep_AA_Ligase"/>
</dbReference>
<dbReference type="Pfam" id="PF13535">
    <property type="entry name" value="ATP-grasp_4"/>
    <property type="match status" value="1"/>
</dbReference>
<reference evidence="6 7" key="1">
    <citation type="submission" date="2019-07" db="EMBL/GenBank/DDBJ databases">
        <title>Genome sequence of 2 isolates from Red Sea Mangroves.</title>
        <authorList>
            <person name="Sefrji F."/>
            <person name="Michoud G."/>
            <person name="Merlino G."/>
            <person name="Daffonchio D."/>
        </authorList>
    </citation>
    <scope>NUCLEOTIDE SEQUENCE [LARGE SCALE GENOMIC DNA]</scope>
    <source>
        <strain evidence="6 7">R1DC41</strain>
    </source>
</reference>
<dbReference type="PANTHER" id="PTHR43585:SF2">
    <property type="entry name" value="ATP-GRASP ENZYME FSQD"/>
    <property type="match status" value="1"/>
</dbReference>
<dbReference type="InterPro" id="IPR011761">
    <property type="entry name" value="ATP-grasp"/>
</dbReference>
<gene>
    <name evidence="6" type="ORF">G8O30_02815</name>
</gene>
<proteinExistence type="predicted"/>
<keyword evidence="3 4" id="KW-0067">ATP-binding</keyword>
<dbReference type="RefSeq" id="WP_239673485.1">
    <property type="nucleotide sequence ID" value="NZ_CP049742.1"/>
</dbReference>
<organism evidence="6 7">
    <name type="scientific">Mangrovibacillus cuniculi</name>
    <dbReference type="NCBI Taxonomy" id="2593652"/>
    <lineage>
        <taxon>Bacteria</taxon>
        <taxon>Bacillati</taxon>
        <taxon>Bacillota</taxon>
        <taxon>Bacilli</taxon>
        <taxon>Bacillales</taxon>
        <taxon>Bacillaceae</taxon>
        <taxon>Mangrovibacillus</taxon>
    </lineage>
</organism>
<keyword evidence="7" id="KW-1185">Reference proteome</keyword>
<evidence type="ECO:0000256" key="4">
    <source>
        <dbReference type="PROSITE-ProRule" id="PRU00409"/>
    </source>
</evidence>
<dbReference type="Proteomes" id="UP000593626">
    <property type="component" value="Chromosome"/>
</dbReference>
<evidence type="ECO:0000313" key="7">
    <source>
        <dbReference type="Proteomes" id="UP000593626"/>
    </source>
</evidence>
<keyword evidence="1" id="KW-0436">Ligase</keyword>
<evidence type="ECO:0000256" key="2">
    <source>
        <dbReference type="ARBA" id="ARBA00022741"/>
    </source>
</evidence>
<dbReference type="PROSITE" id="PS50975">
    <property type="entry name" value="ATP_GRASP"/>
    <property type="match status" value="1"/>
</dbReference>
<dbReference type="Gene3D" id="3.30.470.20">
    <property type="entry name" value="ATP-grasp fold, B domain"/>
    <property type="match status" value="1"/>
</dbReference>
<protein>
    <submittedName>
        <fullName evidence="6">ATP-grasp domain-containing protein</fullName>
    </submittedName>
</protein>
<dbReference type="PANTHER" id="PTHR43585">
    <property type="entry name" value="FUMIPYRROLE BIOSYNTHESIS PROTEIN C"/>
    <property type="match status" value="1"/>
</dbReference>
<dbReference type="AlphaFoldDB" id="A0A7S8HEK9"/>
<feature type="domain" description="ATP-grasp" evidence="5">
    <location>
        <begin position="68"/>
        <end position="278"/>
    </location>
</feature>
<evidence type="ECO:0000259" key="5">
    <source>
        <dbReference type="PROSITE" id="PS50975"/>
    </source>
</evidence>
<evidence type="ECO:0000313" key="6">
    <source>
        <dbReference type="EMBL" id="QPC45964.1"/>
    </source>
</evidence>
<dbReference type="GO" id="GO:0005524">
    <property type="term" value="F:ATP binding"/>
    <property type="evidence" value="ECO:0007669"/>
    <property type="project" value="UniProtKB-UniRule"/>
</dbReference>
<dbReference type="GO" id="GO:0046872">
    <property type="term" value="F:metal ion binding"/>
    <property type="evidence" value="ECO:0007669"/>
    <property type="project" value="InterPro"/>
</dbReference>
<evidence type="ECO:0000256" key="3">
    <source>
        <dbReference type="ARBA" id="ARBA00022840"/>
    </source>
</evidence>